<organism evidence="3 4">
    <name type="scientific">Thermaurantimonas aggregans</name>
    <dbReference type="NCBI Taxonomy" id="2173829"/>
    <lineage>
        <taxon>Bacteria</taxon>
        <taxon>Pseudomonadati</taxon>
        <taxon>Bacteroidota</taxon>
        <taxon>Flavobacteriia</taxon>
        <taxon>Flavobacteriales</taxon>
        <taxon>Schleiferiaceae</taxon>
        <taxon>Thermaurantimonas</taxon>
    </lineage>
</organism>
<dbReference type="PANTHER" id="PTHR31005:SF8">
    <property type="entry name" value="DUF4139 DOMAIN-CONTAINING PROTEIN"/>
    <property type="match status" value="1"/>
</dbReference>
<dbReference type="Proteomes" id="UP000286715">
    <property type="component" value="Unassembled WGS sequence"/>
</dbReference>
<comment type="caution">
    <text evidence="3">The sequence shown here is derived from an EMBL/GenBank/DDBJ whole genome shotgun (WGS) entry which is preliminary data.</text>
</comment>
<evidence type="ECO:0000313" key="3">
    <source>
        <dbReference type="EMBL" id="GCD78115.1"/>
    </source>
</evidence>
<keyword evidence="4" id="KW-1185">Reference proteome</keyword>
<dbReference type="EMBL" id="BHZE01000016">
    <property type="protein sequence ID" value="GCD78115.1"/>
    <property type="molecule type" value="Genomic_DNA"/>
</dbReference>
<dbReference type="InterPro" id="IPR011935">
    <property type="entry name" value="CHP02231"/>
</dbReference>
<evidence type="ECO:0000313" key="4">
    <source>
        <dbReference type="Proteomes" id="UP000286715"/>
    </source>
</evidence>
<sequence length="519" mass="59284">MSFYLNGQNALNVAVTEAEVYSNGYAQLYLQHETTLKKGVNAVTILLPGREIQQQTLAVEIMPFGKIARISEPMELTCNEDDSCRYYTEQVKLFREKILAKSLELEKLDAQEKLLMENSRITNSNNLNMQLLRDALSFLQKQLVEIKEARLKTKHQLDEFQKEYQTLQNQLNQRTNYIKQSFRKVSVLVDVKTDGLYKLNFSYVSSGVRWNRQQEIDIAEAEEKAYLKNLAQVHSDFQETWRNIKLTLIDKAFEFSEKPLQIRPLRVVFHHRIITSSDRSESSSRYMAKVLTPTAVQGAFSPEDVVDVQTNKQQRMDGEIFILTGAYTLSSTKPLQAELSTDTLSIKLHFLVAPYIVNKVQVLGIVRERTEDISETPSVVRLNGRPVGINTAPVLYSSDSAAFQLGYLKDVTIQRKRENPYSSRSFFGNTQRDSFEYTISIANRRSTPISLTIIDRVPVSTDSQIDVKFKKADGVQPDRNGILRWSISVPPGRQNSVSFAFEISYPKGRTVTFIEGNED</sequence>
<name>A0A401XM60_9FLAO</name>
<evidence type="ECO:0000259" key="2">
    <source>
        <dbReference type="Pfam" id="PF13598"/>
    </source>
</evidence>
<keyword evidence="1" id="KW-0175">Coiled coil</keyword>
<feature type="domain" description="DUF4139" evidence="2">
    <location>
        <begin position="199"/>
        <end position="507"/>
    </location>
</feature>
<accession>A0A401XM60</accession>
<reference evidence="3 4" key="1">
    <citation type="submission" date="2018-11" db="EMBL/GenBank/DDBJ databases">
        <title>Schleiferia aggregans sp. nov., a moderately thermophilic heterotrophic bacterium isolated from microbial mats at a terrestrial hot spring.</title>
        <authorList>
            <person name="Iino T."/>
            <person name="Ohkuma M."/>
            <person name="Haruta S."/>
        </authorList>
    </citation>
    <scope>NUCLEOTIDE SEQUENCE [LARGE SCALE GENOMIC DNA]</scope>
    <source>
        <strain evidence="3 4">LA</strain>
    </source>
</reference>
<proteinExistence type="predicted"/>
<feature type="coiled-coil region" evidence="1">
    <location>
        <begin position="129"/>
        <end position="177"/>
    </location>
</feature>
<dbReference type="Pfam" id="PF13598">
    <property type="entry name" value="DUF4139"/>
    <property type="match status" value="1"/>
</dbReference>
<evidence type="ECO:0000256" key="1">
    <source>
        <dbReference type="SAM" id="Coils"/>
    </source>
</evidence>
<protein>
    <recommendedName>
        <fullName evidence="2">DUF4139 domain-containing protein</fullName>
    </recommendedName>
</protein>
<dbReference type="AlphaFoldDB" id="A0A401XM60"/>
<dbReference type="InterPro" id="IPR037291">
    <property type="entry name" value="DUF4139"/>
</dbReference>
<dbReference type="PANTHER" id="PTHR31005">
    <property type="entry name" value="DUF4139 DOMAIN-CONTAINING PROTEIN"/>
    <property type="match status" value="1"/>
</dbReference>
<gene>
    <name evidence="3" type="ORF">JCM31826_15970</name>
</gene>